<sequence length="211" mass="22917">MRDDKTVRDKRGYHHGNLREALIEAALKLINEHGSDGVTLSEAARLAGVSAAAPYRHFKDRNSLMTAVAEQGFSTFAEVLEKARAVTPGNPVKSLLAIGEAYLDFARRAPAHYAAMFEAGIAQGSTPDLARESARAFNVLRDAAADIHAILPADRRAPALMIALHIWSLIHGISSLFLRGDNARRNLPVKPEELLESGVLIYLDGLGYAPR</sequence>
<keyword evidence="1" id="KW-0805">Transcription regulation</keyword>
<evidence type="ECO:0000313" key="6">
    <source>
        <dbReference type="EMBL" id="MET3615936.1"/>
    </source>
</evidence>
<evidence type="ECO:0000313" key="7">
    <source>
        <dbReference type="Proteomes" id="UP001549047"/>
    </source>
</evidence>
<evidence type="ECO:0000256" key="1">
    <source>
        <dbReference type="ARBA" id="ARBA00023015"/>
    </source>
</evidence>
<comment type="caution">
    <text evidence="6">The sequence shown here is derived from an EMBL/GenBank/DDBJ whole genome shotgun (WGS) entry which is preliminary data.</text>
</comment>
<proteinExistence type="predicted"/>
<accession>A0ABV2J5A8</accession>
<dbReference type="InterPro" id="IPR001647">
    <property type="entry name" value="HTH_TetR"/>
</dbReference>
<dbReference type="Pfam" id="PF00440">
    <property type="entry name" value="TetR_N"/>
    <property type="match status" value="1"/>
</dbReference>
<feature type="DNA-binding region" description="H-T-H motif" evidence="4">
    <location>
        <begin position="39"/>
        <end position="58"/>
    </location>
</feature>
<dbReference type="Proteomes" id="UP001549047">
    <property type="component" value="Unassembled WGS sequence"/>
</dbReference>
<name>A0ABV2J5A8_9HYPH</name>
<keyword evidence="7" id="KW-1185">Reference proteome</keyword>
<dbReference type="SUPFAM" id="SSF46689">
    <property type="entry name" value="Homeodomain-like"/>
    <property type="match status" value="1"/>
</dbReference>
<evidence type="ECO:0000259" key="5">
    <source>
        <dbReference type="PROSITE" id="PS50977"/>
    </source>
</evidence>
<feature type="domain" description="HTH tetR-type" evidence="5">
    <location>
        <begin position="16"/>
        <end position="76"/>
    </location>
</feature>
<dbReference type="PANTHER" id="PTHR30055:SF220">
    <property type="entry name" value="TETR-FAMILY REGULATORY PROTEIN"/>
    <property type="match status" value="1"/>
</dbReference>
<dbReference type="InterPro" id="IPR036271">
    <property type="entry name" value="Tet_transcr_reg_TetR-rel_C_sf"/>
</dbReference>
<dbReference type="Gene3D" id="1.10.357.10">
    <property type="entry name" value="Tetracycline Repressor, domain 2"/>
    <property type="match status" value="1"/>
</dbReference>
<dbReference type="InterPro" id="IPR050109">
    <property type="entry name" value="HTH-type_TetR-like_transc_reg"/>
</dbReference>
<dbReference type="PRINTS" id="PR00455">
    <property type="entry name" value="HTHTETR"/>
</dbReference>
<protein>
    <submittedName>
        <fullName evidence="6">AcrR family transcriptional regulator</fullName>
    </submittedName>
</protein>
<keyword evidence="3" id="KW-0804">Transcription</keyword>
<dbReference type="PANTHER" id="PTHR30055">
    <property type="entry name" value="HTH-TYPE TRANSCRIPTIONAL REGULATOR RUTR"/>
    <property type="match status" value="1"/>
</dbReference>
<gene>
    <name evidence="6" type="ORF">ABID16_004283</name>
</gene>
<organism evidence="6 7">
    <name type="scientific">Rhizobium aquaticum</name>
    <dbReference type="NCBI Taxonomy" id="1549636"/>
    <lineage>
        <taxon>Bacteria</taxon>
        <taxon>Pseudomonadati</taxon>
        <taxon>Pseudomonadota</taxon>
        <taxon>Alphaproteobacteria</taxon>
        <taxon>Hyphomicrobiales</taxon>
        <taxon>Rhizobiaceae</taxon>
        <taxon>Rhizobium/Agrobacterium group</taxon>
        <taxon>Rhizobium</taxon>
    </lineage>
</organism>
<keyword evidence="2 4" id="KW-0238">DNA-binding</keyword>
<evidence type="ECO:0000256" key="2">
    <source>
        <dbReference type="ARBA" id="ARBA00023125"/>
    </source>
</evidence>
<dbReference type="InterPro" id="IPR025996">
    <property type="entry name" value="MT1864/Rv1816-like_C"/>
</dbReference>
<evidence type="ECO:0000256" key="3">
    <source>
        <dbReference type="ARBA" id="ARBA00023163"/>
    </source>
</evidence>
<dbReference type="EMBL" id="JBEPMB010000010">
    <property type="protein sequence ID" value="MET3615936.1"/>
    <property type="molecule type" value="Genomic_DNA"/>
</dbReference>
<dbReference type="SUPFAM" id="SSF48498">
    <property type="entry name" value="Tetracyclin repressor-like, C-terminal domain"/>
    <property type="match status" value="1"/>
</dbReference>
<dbReference type="Pfam" id="PF13305">
    <property type="entry name" value="TetR_C_33"/>
    <property type="match status" value="1"/>
</dbReference>
<dbReference type="RefSeq" id="WP_354558398.1">
    <property type="nucleotide sequence ID" value="NZ_JBEPMB010000010.1"/>
</dbReference>
<dbReference type="InterPro" id="IPR009057">
    <property type="entry name" value="Homeodomain-like_sf"/>
</dbReference>
<reference evidence="6 7" key="1">
    <citation type="submission" date="2024-06" db="EMBL/GenBank/DDBJ databases">
        <title>Genomic Encyclopedia of Type Strains, Phase IV (KMG-IV): sequencing the most valuable type-strain genomes for metagenomic binning, comparative biology and taxonomic classification.</title>
        <authorList>
            <person name="Goeker M."/>
        </authorList>
    </citation>
    <scope>NUCLEOTIDE SEQUENCE [LARGE SCALE GENOMIC DNA]</scope>
    <source>
        <strain evidence="6 7">DSM 29780</strain>
    </source>
</reference>
<evidence type="ECO:0000256" key="4">
    <source>
        <dbReference type="PROSITE-ProRule" id="PRU00335"/>
    </source>
</evidence>
<dbReference type="PROSITE" id="PS50977">
    <property type="entry name" value="HTH_TETR_2"/>
    <property type="match status" value="1"/>
</dbReference>